<accession>A0A248K7U7</accession>
<proteinExistence type="predicted"/>
<dbReference type="Proteomes" id="UP000197991">
    <property type="component" value="Chromosome"/>
</dbReference>
<name>A0A248K7U7_SALBN</name>
<dbReference type="EMBL" id="CP022120">
    <property type="protein sequence ID" value="ASG54381.1"/>
    <property type="molecule type" value="Genomic_DNA"/>
</dbReference>
<gene>
    <name evidence="1" type="ORF">LFZ56_08910</name>
</gene>
<sequence>MVKRRSVLHFNSSSRSERDVGELVTKVFEKAVKKESQPRYTFSLPLLTVQDEIRDYCNNKNIKIGYDTLFMEITFSSDRETVDELIKRFFTENELYLRGRIYLSAAVV</sequence>
<dbReference type="GeneID" id="66756459"/>
<protein>
    <submittedName>
        <fullName evidence="1">Glucose-6-phosphate dehydrogenase</fullName>
    </submittedName>
</protein>
<evidence type="ECO:0000313" key="2">
    <source>
        <dbReference type="Proteomes" id="UP000197991"/>
    </source>
</evidence>
<reference evidence="1 2" key="1">
    <citation type="submission" date="2017-06" db="EMBL/GenBank/DDBJ databases">
        <title>Salmonella reference genomes for public health.</title>
        <authorList>
            <person name="Robertson J."/>
            <person name="Yoshida C."/>
            <person name="Gurnik S."/>
            <person name="Nash J."/>
        </authorList>
    </citation>
    <scope>NUCLEOTIDE SEQUENCE [LARGE SCALE GENOMIC DNA]</scope>
    <source>
        <strain evidence="1 2">SA19983605</strain>
    </source>
</reference>
<keyword evidence="2" id="KW-1185">Reference proteome</keyword>
<dbReference type="RefSeq" id="WP_000240844.1">
    <property type="nucleotide sequence ID" value="NZ_CP022120.1"/>
</dbReference>
<dbReference type="OrthoDB" id="9886596at2"/>
<organism evidence="1 2">
    <name type="scientific">Salmonella bongori serovar 66:z41:- str. SA19983605</name>
    <dbReference type="NCBI Taxonomy" id="1243617"/>
    <lineage>
        <taxon>Bacteria</taxon>
        <taxon>Pseudomonadati</taxon>
        <taxon>Pseudomonadota</taxon>
        <taxon>Gammaproteobacteria</taxon>
        <taxon>Enterobacterales</taxon>
        <taxon>Enterobacteriaceae</taxon>
        <taxon>Salmonella</taxon>
    </lineage>
</organism>
<dbReference type="AlphaFoldDB" id="A0A248K7U7"/>
<evidence type="ECO:0000313" key="1">
    <source>
        <dbReference type="EMBL" id="ASG54381.1"/>
    </source>
</evidence>